<dbReference type="AlphaFoldDB" id="A0A9D2M2C9"/>
<dbReference type="InterPro" id="IPR001638">
    <property type="entry name" value="Solute-binding_3/MltF_N"/>
</dbReference>
<evidence type="ECO:0000256" key="1">
    <source>
        <dbReference type="ARBA" id="ARBA00004196"/>
    </source>
</evidence>
<comment type="subcellular location">
    <subcellularLocation>
        <location evidence="1">Cell envelope</location>
    </subcellularLocation>
</comment>
<sequence>MKKALLSILLLAGAVYLFGVWLPPASVPTASIAASAPVEAEPLADPSWQQVKEKGCLVIGVDDAFPPMTFLDESGQLTGLDIELAQEVCDALGIRAEFQPISWDEKEALLQDGSIDCIWSGLSITPERETKMCFSQPYLITKISVLSSTNVWIPYFSYLPYYRIGVQPSSAAWEMLNSVEDYEIFLPNVTPLETYAEGLESFAQGTLDTVIVDETYANYQAAQMPANYYLLPFDFGDDLYAVGFRLSDEALAQQVNDTLQALIADGTAYEIAEKWLAAEKIIIP</sequence>
<dbReference type="SUPFAM" id="SSF53850">
    <property type="entry name" value="Periplasmic binding protein-like II"/>
    <property type="match status" value="1"/>
</dbReference>
<evidence type="ECO:0000256" key="4">
    <source>
        <dbReference type="RuleBase" id="RU003744"/>
    </source>
</evidence>
<evidence type="ECO:0000259" key="5">
    <source>
        <dbReference type="SMART" id="SM00062"/>
    </source>
</evidence>
<feature type="domain" description="Solute-binding protein family 3/N-terminal" evidence="5">
    <location>
        <begin position="56"/>
        <end position="279"/>
    </location>
</feature>
<evidence type="ECO:0000313" key="7">
    <source>
        <dbReference type="Proteomes" id="UP000824209"/>
    </source>
</evidence>
<dbReference type="GO" id="GO:0030313">
    <property type="term" value="C:cell envelope"/>
    <property type="evidence" value="ECO:0007669"/>
    <property type="project" value="UniProtKB-SubCell"/>
</dbReference>
<organism evidence="6 7">
    <name type="scientific">Candidatus Ruthenibacterium avium</name>
    <dbReference type="NCBI Taxonomy" id="2838751"/>
    <lineage>
        <taxon>Bacteria</taxon>
        <taxon>Bacillati</taxon>
        <taxon>Bacillota</taxon>
        <taxon>Clostridia</taxon>
        <taxon>Eubacteriales</taxon>
        <taxon>Oscillospiraceae</taxon>
        <taxon>Ruthenibacterium</taxon>
    </lineage>
</organism>
<dbReference type="EMBL" id="DWYA01000046">
    <property type="protein sequence ID" value="HJB39643.1"/>
    <property type="molecule type" value="Genomic_DNA"/>
</dbReference>
<dbReference type="PANTHER" id="PTHR35936">
    <property type="entry name" value="MEMBRANE-BOUND LYTIC MUREIN TRANSGLYCOSYLASE F"/>
    <property type="match status" value="1"/>
</dbReference>
<dbReference type="Pfam" id="PF00497">
    <property type="entry name" value="SBP_bac_3"/>
    <property type="match status" value="1"/>
</dbReference>
<evidence type="ECO:0000256" key="2">
    <source>
        <dbReference type="ARBA" id="ARBA00010333"/>
    </source>
</evidence>
<dbReference type="Gene3D" id="3.40.190.10">
    <property type="entry name" value="Periplasmic binding protein-like II"/>
    <property type="match status" value="2"/>
</dbReference>
<dbReference type="PANTHER" id="PTHR35936:SF19">
    <property type="entry name" value="AMINO-ACID-BINDING PROTEIN YXEM-RELATED"/>
    <property type="match status" value="1"/>
</dbReference>
<name>A0A9D2M2C9_9FIRM</name>
<dbReference type="SMART" id="SM00062">
    <property type="entry name" value="PBPb"/>
    <property type="match status" value="1"/>
</dbReference>
<evidence type="ECO:0000256" key="3">
    <source>
        <dbReference type="ARBA" id="ARBA00022729"/>
    </source>
</evidence>
<dbReference type="Proteomes" id="UP000824209">
    <property type="component" value="Unassembled WGS sequence"/>
</dbReference>
<evidence type="ECO:0000313" key="6">
    <source>
        <dbReference type="EMBL" id="HJB39643.1"/>
    </source>
</evidence>
<gene>
    <name evidence="6" type="ORF">H9943_04520</name>
</gene>
<reference evidence="6" key="2">
    <citation type="submission" date="2021-04" db="EMBL/GenBank/DDBJ databases">
        <authorList>
            <person name="Gilroy R."/>
        </authorList>
    </citation>
    <scope>NUCLEOTIDE SEQUENCE</scope>
    <source>
        <strain evidence="6">ChiBcec8-14828</strain>
    </source>
</reference>
<protein>
    <submittedName>
        <fullName evidence="6">Transporter substrate-binding domain-containing protein</fullName>
    </submittedName>
</protein>
<reference evidence="6" key="1">
    <citation type="journal article" date="2021" name="PeerJ">
        <title>Extensive microbial diversity within the chicken gut microbiome revealed by metagenomics and culture.</title>
        <authorList>
            <person name="Gilroy R."/>
            <person name="Ravi A."/>
            <person name="Getino M."/>
            <person name="Pursley I."/>
            <person name="Horton D.L."/>
            <person name="Alikhan N.F."/>
            <person name="Baker D."/>
            <person name="Gharbi K."/>
            <person name="Hall N."/>
            <person name="Watson M."/>
            <person name="Adriaenssens E.M."/>
            <person name="Foster-Nyarko E."/>
            <person name="Jarju S."/>
            <person name="Secka A."/>
            <person name="Antonio M."/>
            <person name="Oren A."/>
            <person name="Chaudhuri R.R."/>
            <person name="La Ragione R."/>
            <person name="Hildebrand F."/>
            <person name="Pallen M.J."/>
        </authorList>
    </citation>
    <scope>NUCLEOTIDE SEQUENCE</scope>
    <source>
        <strain evidence="6">ChiBcec8-14828</strain>
    </source>
</reference>
<proteinExistence type="inferred from homology"/>
<accession>A0A9D2M2C9</accession>
<dbReference type="InterPro" id="IPR018313">
    <property type="entry name" value="SBP_3_CS"/>
</dbReference>
<dbReference type="PROSITE" id="PS01039">
    <property type="entry name" value="SBP_BACTERIAL_3"/>
    <property type="match status" value="1"/>
</dbReference>
<comment type="similarity">
    <text evidence="2 4">Belongs to the bacterial solute-binding protein 3 family.</text>
</comment>
<keyword evidence="3" id="KW-0732">Signal</keyword>
<comment type="caution">
    <text evidence="6">The sequence shown here is derived from an EMBL/GenBank/DDBJ whole genome shotgun (WGS) entry which is preliminary data.</text>
</comment>